<dbReference type="Pfam" id="PF02784">
    <property type="entry name" value="Orn_Arg_deC_N"/>
    <property type="match status" value="1"/>
</dbReference>
<evidence type="ECO:0000313" key="7">
    <source>
        <dbReference type="EMBL" id="TDC35562.1"/>
    </source>
</evidence>
<dbReference type="InterPro" id="IPR000183">
    <property type="entry name" value="Orn/DAP/Arg_de-COase"/>
</dbReference>
<dbReference type="InterPro" id="IPR029066">
    <property type="entry name" value="PLP-binding_barrel"/>
</dbReference>
<dbReference type="Gene3D" id="2.40.37.10">
    <property type="entry name" value="Lyase, Ornithine Decarboxylase, Chain A, domain 1"/>
    <property type="match status" value="1"/>
</dbReference>
<gene>
    <name evidence="7" type="ORF">E1261_01325</name>
</gene>
<dbReference type="GO" id="GO:0006596">
    <property type="term" value="P:polyamine biosynthetic process"/>
    <property type="evidence" value="ECO:0007669"/>
    <property type="project" value="InterPro"/>
</dbReference>
<evidence type="ECO:0000256" key="3">
    <source>
        <dbReference type="PIRSR" id="PIRSR600183-50"/>
    </source>
</evidence>
<dbReference type="AlphaFoldDB" id="A0A4R4QK12"/>
<feature type="domain" description="Orn/DAP/Arg decarboxylase 2 N-terminal" evidence="6">
    <location>
        <begin position="25"/>
        <end position="272"/>
    </location>
</feature>
<dbReference type="InterPro" id="IPR022644">
    <property type="entry name" value="De-COase2_N"/>
</dbReference>
<evidence type="ECO:0000313" key="8">
    <source>
        <dbReference type="Proteomes" id="UP000295075"/>
    </source>
</evidence>
<comment type="similarity">
    <text evidence="4">Belongs to the Orn/Lys/Arg decarboxylase class-II family.</text>
</comment>
<feature type="active site" description="Proton donor" evidence="3">
    <location>
        <position position="337"/>
    </location>
</feature>
<dbReference type="Proteomes" id="UP000295075">
    <property type="component" value="Unassembled WGS sequence"/>
</dbReference>
<name>A0A4R4QK12_9ACTN</name>
<dbReference type="Pfam" id="PF00278">
    <property type="entry name" value="Orn_DAP_Arg_deC"/>
    <property type="match status" value="1"/>
</dbReference>
<dbReference type="PANTHER" id="PTHR43727:SF2">
    <property type="entry name" value="GROUP IV DECARBOXYLASE"/>
    <property type="match status" value="1"/>
</dbReference>
<dbReference type="GO" id="GO:0008836">
    <property type="term" value="F:diaminopimelate decarboxylase activity"/>
    <property type="evidence" value="ECO:0007669"/>
    <property type="project" value="TreeGrafter"/>
</dbReference>
<feature type="domain" description="Orn/DAP/Arg decarboxylase 2 C-terminal" evidence="5">
    <location>
        <begin position="21"/>
        <end position="364"/>
    </location>
</feature>
<organism evidence="7 8">
    <name type="scientific">Kribbella albertanoniae</name>
    <dbReference type="NCBI Taxonomy" id="1266829"/>
    <lineage>
        <taxon>Bacteria</taxon>
        <taxon>Bacillati</taxon>
        <taxon>Actinomycetota</taxon>
        <taxon>Actinomycetes</taxon>
        <taxon>Propionibacteriales</taxon>
        <taxon>Kribbellaceae</taxon>
        <taxon>Kribbella</taxon>
    </lineage>
</organism>
<proteinExistence type="inferred from homology"/>
<evidence type="ECO:0000259" key="5">
    <source>
        <dbReference type="Pfam" id="PF00278"/>
    </source>
</evidence>
<dbReference type="GO" id="GO:0009089">
    <property type="term" value="P:lysine biosynthetic process via diaminopimelate"/>
    <property type="evidence" value="ECO:0007669"/>
    <property type="project" value="TreeGrafter"/>
</dbReference>
<feature type="modified residue" description="N6-(pyridoxal phosphate)lysine" evidence="3">
    <location>
        <position position="50"/>
    </location>
</feature>
<dbReference type="OrthoDB" id="9802241at2"/>
<dbReference type="Gene3D" id="3.20.20.10">
    <property type="entry name" value="Alanine racemase"/>
    <property type="match status" value="1"/>
</dbReference>
<dbReference type="InterPro" id="IPR022643">
    <property type="entry name" value="De-COase2_C"/>
</dbReference>
<accession>A0A4R4QK12</accession>
<reference evidence="7 8" key="1">
    <citation type="submission" date="2019-03" db="EMBL/GenBank/DDBJ databases">
        <title>Draft genome sequences of novel Actinobacteria.</title>
        <authorList>
            <person name="Sahin N."/>
            <person name="Ay H."/>
            <person name="Saygin H."/>
        </authorList>
    </citation>
    <scope>NUCLEOTIDE SEQUENCE [LARGE SCALE GENOMIC DNA]</scope>
    <source>
        <strain evidence="7 8">JCM 30547</strain>
    </source>
</reference>
<evidence type="ECO:0000256" key="2">
    <source>
        <dbReference type="ARBA" id="ARBA00022898"/>
    </source>
</evidence>
<dbReference type="SUPFAM" id="SSF50621">
    <property type="entry name" value="Alanine racemase C-terminal domain-like"/>
    <property type="match status" value="1"/>
</dbReference>
<keyword evidence="2 3" id="KW-0663">Pyridoxal phosphate</keyword>
<sequence length="416" mass="44041">MTARSAAEPSLDGTRFPTPAYVYDLRQVRRSHRRLSSTLPHPSVLCYSLKANPHPILVAALAELGCWAEVSSIGEVVIAIAAGVPPNRILFTGPGKSTDDVTSAVRAGVRTFSVDSPTALAQVGRAVQGPDVDCLLRLNATQGLSGQGLAMAGETSQFGADAEWVIRRPERFRTGVTGLHLYLGSNLASEAALLAQFQLAIDTARAVSDVLGGPLRILNLGGGFGAPYARAGDCPAYPDLADHLASTLDQTFPGWRRGRPQVFFESGRHLVAAAGQLLTKVADVKYSSGRPVVVLESGINHLGGMSGLRRLPQLVPDLLADDRDGVLDDAMVTGPLCSPLDTWATHTRLPALRPGDTVRIPNVGAYGLSASLIAFLGHPAPYEVVVDGAELIDISRLVVERTVQQFPIADQEGQVT</sequence>
<dbReference type="PRINTS" id="PR01179">
    <property type="entry name" value="ODADCRBXLASE"/>
</dbReference>
<dbReference type="PRINTS" id="PR01182">
    <property type="entry name" value="ORNDCRBXLASE"/>
</dbReference>
<dbReference type="InterPro" id="IPR002433">
    <property type="entry name" value="Orn_de-COase"/>
</dbReference>
<dbReference type="InterPro" id="IPR009006">
    <property type="entry name" value="Ala_racemase/Decarboxylase_C"/>
</dbReference>
<comment type="caution">
    <text evidence="7">The sequence shown here is derived from an EMBL/GenBank/DDBJ whole genome shotgun (WGS) entry which is preliminary data.</text>
</comment>
<keyword evidence="8" id="KW-1185">Reference proteome</keyword>
<evidence type="ECO:0000256" key="1">
    <source>
        <dbReference type="ARBA" id="ARBA00001933"/>
    </source>
</evidence>
<evidence type="ECO:0000256" key="4">
    <source>
        <dbReference type="RuleBase" id="RU003737"/>
    </source>
</evidence>
<comment type="cofactor">
    <cofactor evidence="1 3">
        <name>pyridoxal 5'-phosphate</name>
        <dbReference type="ChEBI" id="CHEBI:597326"/>
    </cofactor>
</comment>
<dbReference type="PANTHER" id="PTHR43727">
    <property type="entry name" value="DIAMINOPIMELATE DECARBOXYLASE"/>
    <property type="match status" value="1"/>
</dbReference>
<protein>
    <submittedName>
        <fullName evidence="7">Type III PLP-dependent enzyme</fullName>
    </submittedName>
</protein>
<dbReference type="EMBL" id="SMKA01000002">
    <property type="protein sequence ID" value="TDC35562.1"/>
    <property type="molecule type" value="Genomic_DNA"/>
</dbReference>
<evidence type="ECO:0000259" key="6">
    <source>
        <dbReference type="Pfam" id="PF02784"/>
    </source>
</evidence>
<dbReference type="SUPFAM" id="SSF51419">
    <property type="entry name" value="PLP-binding barrel"/>
    <property type="match status" value="1"/>
</dbReference>